<feature type="region of interest" description="Disordered" evidence="11">
    <location>
        <begin position="1"/>
        <end position="22"/>
    </location>
</feature>
<evidence type="ECO:0000313" key="12">
    <source>
        <dbReference type="EMBL" id="KAH7126739.1"/>
    </source>
</evidence>
<evidence type="ECO:0000256" key="7">
    <source>
        <dbReference type="ARBA" id="ARBA00023128"/>
    </source>
</evidence>
<keyword evidence="13" id="KW-1185">Reference proteome</keyword>
<dbReference type="Gene3D" id="1.50.40.10">
    <property type="entry name" value="Mitochondrial carrier domain"/>
    <property type="match status" value="2"/>
</dbReference>
<keyword evidence="3 9" id="KW-0812">Transmembrane</keyword>
<reference evidence="12" key="1">
    <citation type="journal article" date="2021" name="Nat. Commun.">
        <title>Genetic determinants of endophytism in the Arabidopsis root mycobiome.</title>
        <authorList>
            <person name="Mesny F."/>
            <person name="Miyauchi S."/>
            <person name="Thiergart T."/>
            <person name="Pickel B."/>
            <person name="Atanasova L."/>
            <person name="Karlsson M."/>
            <person name="Huettel B."/>
            <person name="Barry K.W."/>
            <person name="Haridas S."/>
            <person name="Chen C."/>
            <person name="Bauer D."/>
            <person name="Andreopoulos W."/>
            <person name="Pangilinan J."/>
            <person name="LaButti K."/>
            <person name="Riley R."/>
            <person name="Lipzen A."/>
            <person name="Clum A."/>
            <person name="Drula E."/>
            <person name="Henrissat B."/>
            <person name="Kohler A."/>
            <person name="Grigoriev I.V."/>
            <person name="Martin F.M."/>
            <person name="Hacquard S."/>
        </authorList>
    </citation>
    <scope>NUCLEOTIDE SEQUENCE</scope>
    <source>
        <strain evidence="12">MPI-CAGE-CH-0243</strain>
    </source>
</reference>
<evidence type="ECO:0000256" key="6">
    <source>
        <dbReference type="ARBA" id="ARBA00022989"/>
    </source>
</evidence>
<keyword evidence="5" id="KW-0999">Mitochondrion inner membrane</keyword>
<evidence type="ECO:0000256" key="1">
    <source>
        <dbReference type="ARBA" id="ARBA00004448"/>
    </source>
</evidence>
<evidence type="ECO:0000256" key="3">
    <source>
        <dbReference type="ARBA" id="ARBA00022692"/>
    </source>
</evidence>
<dbReference type="EMBL" id="JAGMWT010000006">
    <property type="protein sequence ID" value="KAH7126739.1"/>
    <property type="molecule type" value="Genomic_DNA"/>
</dbReference>
<evidence type="ECO:0000256" key="11">
    <source>
        <dbReference type="SAM" id="MobiDB-lite"/>
    </source>
</evidence>
<name>A0A9P9IPN5_9PLEO</name>
<dbReference type="AlphaFoldDB" id="A0A9P9IPN5"/>
<gene>
    <name evidence="12" type="ORF">B0J11DRAFT_284655</name>
</gene>
<organism evidence="12 13">
    <name type="scientific">Dendryphion nanum</name>
    <dbReference type="NCBI Taxonomy" id="256645"/>
    <lineage>
        <taxon>Eukaryota</taxon>
        <taxon>Fungi</taxon>
        <taxon>Dikarya</taxon>
        <taxon>Ascomycota</taxon>
        <taxon>Pezizomycotina</taxon>
        <taxon>Dothideomycetes</taxon>
        <taxon>Pleosporomycetidae</taxon>
        <taxon>Pleosporales</taxon>
        <taxon>Torulaceae</taxon>
        <taxon>Dendryphion</taxon>
    </lineage>
</organism>
<evidence type="ECO:0000256" key="9">
    <source>
        <dbReference type="PROSITE-ProRule" id="PRU00282"/>
    </source>
</evidence>
<comment type="similarity">
    <text evidence="10">Belongs to the mitochondrial carrier (TC 2.A.29) family.</text>
</comment>
<dbReference type="PRINTS" id="PR00926">
    <property type="entry name" value="MITOCARRIER"/>
</dbReference>
<feature type="repeat" description="Solcar" evidence="9">
    <location>
        <begin position="50"/>
        <end position="161"/>
    </location>
</feature>
<evidence type="ECO:0000256" key="10">
    <source>
        <dbReference type="RuleBase" id="RU000488"/>
    </source>
</evidence>
<dbReference type="OrthoDB" id="269120at2759"/>
<evidence type="ECO:0000256" key="2">
    <source>
        <dbReference type="ARBA" id="ARBA00022448"/>
    </source>
</evidence>
<evidence type="ECO:0000256" key="4">
    <source>
        <dbReference type="ARBA" id="ARBA00022737"/>
    </source>
</evidence>
<dbReference type="InterPro" id="IPR049562">
    <property type="entry name" value="SLC25A33/36-like"/>
</dbReference>
<evidence type="ECO:0000313" key="13">
    <source>
        <dbReference type="Proteomes" id="UP000700596"/>
    </source>
</evidence>
<keyword evidence="2 10" id="KW-0813">Transport</keyword>
<sequence length="380" mass="41373">MSFDAAHPRAVRADSAHFQPNLTQSRETGAVLPSKQPNGAPVEANTSPFAKSWAHLVAGGLGGMASATLTAPLDVLKTRLQSTYYQQHLVAARTARGLPPIETMSLARSSLLHIRETGEILWQVPKVEGWRALFKGLGPNLIGVVPARSINFFAYGNGKRVISTYFNDGKEAAWVHMGAAAFAGIITGTATNPIWLVKTRLQLDKATHSDGKGRQYKNALDCTMQTIRKEGFTGLYRGLTASYLGVTESTLQWVLYEQMKLYLANREERVANSGKPPTTWDQTVALTGKVASAGMAKFVAALLTYPHEVIRTRLRHAPTENGQVKYTGLAQSFRLIWKEEGMAALYGGLVPHMMRVVPSAAIMFGTYEAVLKLLGTSSNV</sequence>
<dbReference type="Pfam" id="PF00153">
    <property type="entry name" value="Mito_carr"/>
    <property type="match status" value="3"/>
</dbReference>
<evidence type="ECO:0000256" key="8">
    <source>
        <dbReference type="ARBA" id="ARBA00023136"/>
    </source>
</evidence>
<dbReference type="SUPFAM" id="SSF103506">
    <property type="entry name" value="Mitochondrial carrier"/>
    <property type="match status" value="1"/>
</dbReference>
<dbReference type="InterPro" id="IPR023395">
    <property type="entry name" value="MCP_dom_sf"/>
</dbReference>
<dbReference type="GO" id="GO:1990519">
    <property type="term" value="P:pyrimidine nucleotide import into mitochondrion"/>
    <property type="evidence" value="ECO:0007669"/>
    <property type="project" value="TreeGrafter"/>
</dbReference>
<dbReference type="GO" id="GO:0015218">
    <property type="term" value="F:pyrimidine nucleotide transmembrane transporter activity"/>
    <property type="evidence" value="ECO:0007669"/>
    <property type="project" value="InterPro"/>
</dbReference>
<comment type="subcellular location">
    <subcellularLocation>
        <location evidence="1">Mitochondrion inner membrane</location>
        <topology evidence="1">Multi-pass membrane protein</topology>
    </subcellularLocation>
</comment>
<keyword evidence="4" id="KW-0677">Repeat</keyword>
<feature type="repeat" description="Solcar" evidence="9">
    <location>
        <begin position="171"/>
        <end position="262"/>
    </location>
</feature>
<dbReference type="PANTHER" id="PTHR45829:SF4">
    <property type="entry name" value="MITOCHONDRIAL CARRIER PROTEIN RIM2"/>
    <property type="match status" value="1"/>
</dbReference>
<protein>
    <submittedName>
        <fullName evidence="12">Mitochondrial carrier protein-like protein rim2</fullName>
    </submittedName>
</protein>
<comment type="caution">
    <text evidence="12">The sequence shown here is derived from an EMBL/GenBank/DDBJ whole genome shotgun (WGS) entry which is preliminary data.</text>
</comment>
<keyword evidence="8 9" id="KW-0472">Membrane</keyword>
<dbReference type="InterPro" id="IPR002067">
    <property type="entry name" value="MCP"/>
</dbReference>
<keyword evidence="6" id="KW-1133">Transmembrane helix</keyword>
<accession>A0A9P9IPN5</accession>
<dbReference type="Proteomes" id="UP000700596">
    <property type="component" value="Unassembled WGS sequence"/>
</dbReference>
<dbReference type="PANTHER" id="PTHR45829">
    <property type="entry name" value="MITOCHONDRIAL CARRIER PROTEIN RIM2"/>
    <property type="match status" value="1"/>
</dbReference>
<feature type="repeat" description="Solcar" evidence="9">
    <location>
        <begin position="284"/>
        <end position="373"/>
    </location>
</feature>
<proteinExistence type="inferred from homology"/>
<dbReference type="GO" id="GO:0005743">
    <property type="term" value="C:mitochondrial inner membrane"/>
    <property type="evidence" value="ECO:0007669"/>
    <property type="project" value="UniProtKB-SubCell"/>
</dbReference>
<dbReference type="PROSITE" id="PS50920">
    <property type="entry name" value="SOLCAR"/>
    <property type="match status" value="3"/>
</dbReference>
<evidence type="ECO:0000256" key="5">
    <source>
        <dbReference type="ARBA" id="ARBA00022792"/>
    </source>
</evidence>
<keyword evidence="7" id="KW-0496">Mitochondrion</keyword>
<dbReference type="InterPro" id="IPR018108">
    <property type="entry name" value="MCP_transmembrane"/>
</dbReference>